<dbReference type="InterPro" id="IPR001926">
    <property type="entry name" value="TrpB-like_PALP"/>
</dbReference>
<dbReference type="PIRSF" id="PIRSF006278">
    <property type="entry name" value="ACCD_DCysDesulf"/>
    <property type="match status" value="1"/>
</dbReference>
<dbReference type="GO" id="GO:0019148">
    <property type="term" value="F:D-cysteine desulfhydrase activity"/>
    <property type="evidence" value="ECO:0007669"/>
    <property type="project" value="TreeGrafter"/>
</dbReference>
<proteinExistence type="inferred from homology"/>
<comment type="caution">
    <text evidence="7">The sequence shown here is derived from an EMBL/GenBank/DDBJ whole genome shotgun (WGS) entry which is preliminary data.</text>
</comment>
<evidence type="ECO:0000313" key="7">
    <source>
        <dbReference type="EMBL" id="NDW47747.1"/>
    </source>
</evidence>
<dbReference type="Pfam" id="PF00291">
    <property type="entry name" value="PALP"/>
    <property type="match status" value="1"/>
</dbReference>
<evidence type="ECO:0000256" key="4">
    <source>
        <dbReference type="PIRSR" id="PIRSR006278-1"/>
    </source>
</evidence>
<comment type="cofactor">
    <cofactor evidence="1">
        <name>pyridoxal 5'-phosphate</name>
        <dbReference type="ChEBI" id="CHEBI:597326"/>
    </cofactor>
</comment>
<keyword evidence="3 5" id="KW-0663">Pyridoxal phosphate</keyword>
<dbReference type="RefSeq" id="WP_164132760.1">
    <property type="nucleotide sequence ID" value="NZ_JAAGOX010000056.1"/>
</dbReference>
<organism evidence="7">
    <name type="scientific">Ruegeria sp. PrR005</name>
    <dbReference type="NCBI Taxonomy" id="2706882"/>
    <lineage>
        <taxon>Bacteria</taxon>
        <taxon>Pseudomonadati</taxon>
        <taxon>Pseudomonadota</taxon>
        <taxon>Alphaproteobacteria</taxon>
        <taxon>Rhodobacterales</taxon>
        <taxon>Roseobacteraceae</taxon>
        <taxon>Ruegeria</taxon>
    </lineage>
</organism>
<evidence type="ECO:0000259" key="6">
    <source>
        <dbReference type="Pfam" id="PF00291"/>
    </source>
</evidence>
<comment type="similarity">
    <text evidence="2">Belongs to the ACC deaminase/D-cysteine desulfhydrase family.</text>
</comment>
<dbReference type="SUPFAM" id="SSF53686">
    <property type="entry name" value="Tryptophan synthase beta subunit-like PLP-dependent enzymes"/>
    <property type="match status" value="1"/>
</dbReference>
<protein>
    <submittedName>
        <fullName evidence="7">D-cysteine desulfhydrase family protein</fullName>
    </submittedName>
</protein>
<dbReference type="AlphaFoldDB" id="A0A6B2NYI5"/>
<feature type="modified residue" description="N6-(pyridoxal phosphate)lysine" evidence="5">
    <location>
        <position position="56"/>
    </location>
</feature>
<evidence type="ECO:0000256" key="1">
    <source>
        <dbReference type="ARBA" id="ARBA00001933"/>
    </source>
</evidence>
<feature type="domain" description="Tryptophan synthase beta chain-like PALP" evidence="6">
    <location>
        <begin position="21"/>
        <end position="325"/>
    </location>
</feature>
<evidence type="ECO:0000256" key="3">
    <source>
        <dbReference type="ARBA" id="ARBA00022898"/>
    </source>
</evidence>
<dbReference type="InterPro" id="IPR027278">
    <property type="entry name" value="ACCD_DCysDesulf"/>
</dbReference>
<dbReference type="Gene3D" id="3.40.50.1100">
    <property type="match status" value="2"/>
</dbReference>
<sequence length="343" mass="36500">MKAATEVTESLARFPRATLMSGATPVERLDRLSNLLDIDLWMKRDDLTGLSFGGNKTRQLEFYFGDALARGADTVLITGAVQSNFVRAAAAAAARLGMRAILQLEERVPGMGDLYHSSGNVLLARILGAEHIRFPVGEDESGADAALHRRAEALRAEGRKPYVIHLGSDHSPLGALGYVAGGAELLGQMDDFDAAVVPSGSGSTHAGFLTGLRLAGHAAPVYGICVRRDADQQHRRIETVLTRLSGLVEFDPARVLGGISLWDGALAPGYGLVGETTQEALTLMARTEGVFLDPVYTAKTFAGLLGLLRQGIIGKGQKVVLLHTGGQAALFAYQEELDALLDR</sequence>
<name>A0A6B2NYI5_9RHOB</name>
<feature type="active site" description="Nucleophile" evidence="4">
    <location>
        <position position="83"/>
    </location>
</feature>
<dbReference type="InterPro" id="IPR036052">
    <property type="entry name" value="TrpB-like_PALP_sf"/>
</dbReference>
<accession>A0A6B2NYI5</accession>
<gene>
    <name evidence="7" type="ORF">G0P99_22615</name>
</gene>
<dbReference type="EMBL" id="JAAGOX010000056">
    <property type="protein sequence ID" value="NDW47747.1"/>
    <property type="molecule type" value="Genomic_DNA"/>
</dbReference>
<evidence type="ECO:0000256" key="5">
    <source>
        <dbReference type="PIRSR" id="PIRSR006278-2"/>
    </source>
</evidence>
<dbReference type="PANTHER" id="PTHR43780">
    <property type="entry name" value="1-AMINOCYCLOPROPANE-1-CARBOXYLATE DEAMINASE-RELATED"/>
    <property type="match status" value="1"/>
</dbReference>
<evidence type="ECO:0000256" key="2">
    <source>
        <dbReference type="ARBA" id="ARBA00008639"/>
    </source>
</evidence>
<reference evidence="7" key="1">
    <citation type="submission" date="2020-02" db="EMBL/GenBank/DDBJ databases">
        <title>Delineation of the pyrene-degrading pathway in Roseobacter clade bacteria by genomic analysis.</title>
        <authorList>
            <person name="Zhou H."/>
            <person name="Wang H."/>
        </authorList>
    </citation>
    <scope>NUCLEOTIDE SEQUENCE</scope>
    <source>
        <strain evidence="7">PrR005</strain>
    </source>
</reference>
<dbReference type="PANTHER" id="PTHR43780:SF2">
    <property type="entry name" value="1-AMINOCYCLOPROPANE-1-CARBOXYLATE DEAMINASE-RELATED"/>
    <property type="match status" value="1"/>
</dbReference>